<dbReference type="InterPro" id="IPR045851">
    <property type="entry name" value="AMP-bd_C_sf"/>
</dbReference>
<feature type="domain" description="AMP-binding enzyme C-terminal" evidence="2">
    <location>
        <begin position="425"/>
        <end position="498"/>
    </location>
</feature>
<dbReference type="Gene3D" id="3.30.300.30">
    <property type="match status" value="1"/>
</dbReference>
<dbReference type="PANTHER" id="PTHR43767:SF7">
    <property type="entry name" value="MEDIUM_LONG-CHAIN-FATTY-ACID--COA LIGASE FADD8"/>
    <property type="match status" value="1"/>
</dbReference>
<accession>A0ABP8UHJ1</accession>
<dbReference type="PROSITE" id="PS00455">
    <property type="entry name" value="AMP_BINDING"/>
    <property type="match status" value="1"/>
</dbReference>
<dbReference type="InterPro" id="IPR050237">
    <property type="entry name" value="ATP-dep_AMP-bd_enzyme"/>
</dbReference>
<name>A0ABP8UHJ1_9ACTN</name>
<evidence type="ECO:0000259" key="1">
    <source>
        <dbReference type="Pfam" id="PF00501"/>
    </source>
</evidence>
<dbReference type="Pfam" id="PF00501">
    <property type="entry name" value="AMP-binding"/>
    <property type="match status" value="1"/>
</dbReference>
<dbReference type="Gene3D" id="3.40.50.12780">
    <property type="entry name" value="N-terminal domain of ligase-like"/>
    <property type="match status" value="1"/>
</dbReference>
<dbReference type="InterPro" id="IPR000873">
    <property type="entry name" value="AMP-dep_synth/lig_dom"/>
</dbReference>
<dbReference type="InterPro" id="IPR020845">
    <property type="entry name" value="AMP-binding_CS"/>
</dbReference>
<sequence length="519" mass="55312">MADDSPAWYVTSALSALAAYENAEALRYQGRSISYRELLATVHRTARFLERRGLRRGQGIVLVSRNRPEAFAIRLAAHLLGLRYTPVFPDTVADADGLRHLLTDAQATALVSDLEIGPVADLARSAGVPLVFSLVDLMAVAEGESDEPVPVRTEEGDIARILYTGGTTGRPKGVPATFAGLGASTKAWAASAGSAGSLPEGTRFLLTTPFAHGSGDAALNTLRLGASVEIMDGFDPAEFVAAVHDAPAAITYLYPSWLYRLLDHTEATGADLTSLKFVMYGSSPIAPARLRQALERLGPGLMQTYATTEAPAIATLQPADHAAALTGRPELLASVGRPMPGVTVTLRRTDGTTPPPGEVGEVCVQGPGVMTEYWNRPDDLRQTVLPDGRLRTGDLGRFDDGYLYLVGRLKDMIIVDGYNHYAGTIEDVLTEHPAVREAAVIGVPDERTGEAIHAFVTVRPPGITPDTLRAWASDHLPTDAVPITITVLDDLPLTPLGKPDKKALRARAASTTRSAMTET</sequence>
<evidence type="ECO:0000313" key="3">
    <source>
        <dbReference type="EMBL" id="GAA4630483.1"/>
    </source>
</evidence>
<dbReference type="GO" id="GO:0016874">
    <property type="term" value="F:ligase activity"/>
    <property type="evidence" value="ECO:0007669"/>
    <property type="project" value="UniProtKB-KW"/>
</dbReference>
<keyword evidence="4" id="KW-1185">Reference proteome</keyword>
<dbReference type="RefSeq" id="WP_345434054.1">
    <property type="nucleotide sequence ID" value="NZ_BAABHK010000008.1"/>
</dbReference>
<comment type="caution">
    <text evidence="3">The sequence shown here is derived from an EMBL/GenBank/DDBJ whole genome shotgun (WGS) entry which is preliminary data.</text>
</comment>
<protein>
    <submittedName>
        <fullName evidence="3">Fatty-acid--CoA ligase FadD8</fullName>
    </submittedName>
</protein>
<dbReference type="InterPro" id="IPR042099">
    <property type="entry name" value="ANL_N_sf"/>
</dbReference>
<dbReference type="InterPro" id="IPR025110">
    <property type="entry name" value="AMP-bd_C"/>
</dbReference>
<organism evidence="3 4">
    <name type="scientific">Actinoallomurus vinaceus</name>
    <dbReference type="NCBI Taxonomy" id="1080074"/>
    <lineage>
        <taxon>Bacteria</taxon>
        <taxon>Bacillati</taxon>
        <taxon>Actinomycetota</taxon>
        <taxon>Actinomycetes</taxon>
        <taxon>Streptosporangiales</taxon>
        <taxon>Thermomonosporaceae</taxon>
        <taxon>Actinoallomurus</taxon>
    </lineage>
</organism>
<dbReference type="Pfam" id="PF13193">
    <property type="entry name" value="AMP-binding_C"/>
    <property type="match status" value="1"/>
</dbReference>
<proteinExistence type="predicted"/>
<evidence type="ECO:0000259" key="2">
    <source>
        <dbReference type="Pfam" id="PF13193"/>
    </source>
</evidence>
<keyword evidence="3" id="KW-0436">Ligase</keyword>
<reference evidence="4" key="1">
    <citation type="journal article" date="2019" name="Int. J. Syst. Evol. Microbiol.">
        <title>The Global Catalogue of Microorganisms (GCM) 10K type strain sequencing project: providing services to taxonomists for standard genome sequencing and annotation.</title>
        <authorList>
            <consortium name="The Broad Institute Genomics Platform"/>
            <consortium name="The Broad Institute Genome Sequencing Center for Infectious Disease"/>
            <person name="Wu L."/>
            <person name="Ma J."/>
        </authorList>
    </citation>
    <scope>NUCLEOTIDE SEQUENCE [LARGE SCALE GENOMIC DNA]</scope>
    <source>
        <strain evidence="4">JCM 17939</strain>
    </source>
</reference>
<dbReference type="EMBL" id="BAABHK010000008">
    <property type="protein sequence ID" value="GAA4630483.1"/>
    <property type="molecule type" value="Genomic_DNA"/>
</dbReference>
<dbReference type="Proteomes" id="UP001501442">
    <property type="component" value="Unassembled WGS sequence"/>
</dbReference>
<dbReference type="PANTHER" id="PTHR43767">
    <property type="entry name" value="LONG-CHAIN-FATTY-ACID--COA LIGASE"/>
    <property type="match status" value="1"/>
</dbReference>
<feature type="domain" description="AMP-dependent synthetase/ligase" evidence="1">
    <location>
        <begin position="18"/>
        <end position="374"/>
    </location>
</feature>
<evidence type="ECO:0000313" key="4">
    <source>
        <dbReference type="Proteomes" id="UP001501442"/>
    </source>
</evidence>
<dbReference type="SUPFAM" id="SSF56801">
    <property type="entry name" value="Acetyl-CoA synthetase-like"/>
    <property type="match status" value="1"/>
</dbReference>
<gene>
    <name evidence="3" type="primary">fadD8</name>
    <name evidence="3" type="ORF">GCM10023196_056020</name>
</gene>